<dbReference type="Proteomes" id="UP000614996">
    <property type="component" value="Unassembled WGS sequence"/>
</dbReference>
<sequence length="227" mass="24656">MRWRDRGGVGRMAGVLTDVWPLFGLVVRTGRIELRLPRDEELAALAELAGRGVHRPGEQPFLTPWTAGGPTDRARRVLQGFWSGLAEWRPTSWSLDLAVFRDGEPLGSVSLNGTDFRVVREVTTSSWLGLAHHRQGYGTEARIGLLALAFDHLGASAARTEVFPDNAASQGVSRKLGYQPDGISVDARGDEALVSHRLRLPRAAWLGGTHPPVTVEGLAPCLPLFGL</sequence>
<dbReference type="AlphaFoldDB" id="A0A8J4ELY6"/>
<proteinExistence type="predicted"/>
<evidence type="ECO:0000313" key="3">
    <source>
        <dbReference type="Proteomes" id="UP000614996"/>
    </source>
</evidence>
<dbReference type="Gene3D" id="3.40.630.30">
    <property type="match status" value="1"/>
</dbReference>
<dbReference type="EMBL" id="BOPO01000107">
    <property type="protein sequence ID" value="GIL29782.1"/>
    <property type="molecule type" value="Genomic_DNA"/>
</dbReference>
<evidence type="ECO:0000259" key="1">
    <source>
        <dbReference type="PROSITE" id="PS51186"/>
    </source>
</evidence>
<reference evidence="3" key="1">
    <citation type="journal article" date="2021" name="Int. J. Syst. Evol. Microbiol.">
        <title>Actinocatenispora comari sp. nov., an endophytic actinomycete isolated from aerial parts of Comarum salesowianum.</title>
        <authorList>
            <person name="Oyunbileg N."/>
            <person name="Iizaka Y."/>
            <person name="Hamada M."/>
            <person name="Davaapurev B.O."/>
            <person name="Fukumoto A."/>
            <person name="Tsetseg B."/>
            <person name="Kato F."/>
            <person name="Tamura T."/>
            <person name="Batkhuu J."/>
            <person name="Anzai Y."/>
        </authorList>
    </citation>
    <scope>NUCLEOTIDE SEQUENCE [LARGE SCALE GENOMIC DNA]</scope>
    <source>
        <strain evidence="3">NUM-2625</strain>
    </source>
</reference>
<gene>
    <name evidence="2" type="ORF">NUM_50360</name>
</gene>
<comment type="caution">
    <text evidence="2">The sequence shown here is derived from an EMBL/GenBank/DDBJ whole genome shotgun (WGS) entry which is preliminary data.</text>
</comment>
<organism evidence="2 3">
    <name type="scientific">Actinocatenispora comari</name>
    <dbReference type="NCBI Taxonomy" id="2807577"/>
    <lineage>
        <taxon>Bacteria</taxon>
        <taxon>Bacillati</taxon>
        <taxon>Actinomycetota</taxon>
        <taxon>Actinomycetes</taxon>
        <taxon>Micromonosporales</taxon>
        <taxon>Micromonosporaceae</taxon>
        <taxon>Actinocatenispora</taxon>
    </lineage>
</organism>
<dbReference type="InterPro" id="IPR051908">
    <property type="entry name" value="Ribosomal_N-acetyltransferase"/>
</dbReference>
<protein>
    <submittedName>
        <fullName evidence="2">N-acetyltransferase</fullName>
    </submittedName>
</protein>
<dbReference type="GO" id="GO:0008999">
    <property type="term" value="F:protein-N-terminal-alanine acetyltransferase activity"/>
    <property type="evidence" value="ECO:0007669"/>
    <property type="project" value="TreeGrafter"/>
</dbReference>
<dbReference type="GO" id="GO:0005737">
    <property type="term" value="C:cytoplasm"/>
    <property type="evidence" value="ECO:0007669"/>
    <property type="project" value="TreeGrafter"/>
</dbReference>
<dbReference type="PANTHER" id="PTHR43441">
    <property type="entry name" value="RIBOSOMAL-PROTEIN-SERINE ACETYLTRANSFERASE"/>
    <property type="match status" value="1"/>
</dbReference>
<dbReference type="SUPFAM" id="SSF55729">
    <property type="entry name" value="Acyl-CoA N-acyltransferases (Nat)"/>
    <property type="match status" value="1"/>
</dbReference>
<dbReference type="InterPro" id="IPR000182">
    <property type="entry name" value="GNAT_dom"/>
</dbReference>
<dbReference type="InterPro" id="IPR016181">
    <property type="entry name" value="Acyl_CoA_acyltransferase"/>
</dbReference>
<dbReference type="GO" id="GO:1990189">
    <property type="term" value="F:protein N-terminal-serine acetyltransferase activity"/>
    <property type="evidence" value="ECO:0007669"/>
    <property type="project" value="TreeGrafter"/>
</dbReference>
<dbReference type="PANTHER" id="PTHR43441:SF11">
    <property type="entry name" value="RIBOSOMAL-PROTEIN-SERINE ACETYLTRANSFERASE"/>
    <property type="match status" value="1"/>
</dbReference>
<dbReference type="Pfam" id="PF13302">
    <property type="entry name" value="Acetyltransf_3"/>
    <property type="match status" value="1"/>
</dbReference>
<accession>A0A8J4ELY6</accession>
<evidence type="ECO:0000313" key="2">
    <source>
        <dbReference type="EMBL" id="GIL29782.1"/>
    </source>
</evidence>
<feature type="domain" description="N-acetyltransferase" evidence="1">
    <location>
        <begin position="32"/>
        <end position="201"/>
    </location>
</feature>
<dbReference type="PROSITE" id="PS51186">
    <property type="entry name" value="GNAT"/>
    <property type="match status" value="1"/>
</dbReference>
<name>A0A8J4ELY6_9ACTN</name>
<keyword evidence="3" id="KW-1185">Reference proteome</keyword>